<accession>A0AAD5RE95</accession>
<organism evidence="1 2">
    <name type="scientific">Parelaphostrongylus tenuis</name>
    <name type="common">Meningeal worm</name>
    <dbReference type="NCBI Taxonomy" id="148309"/>
    <lineage>
        <taxon>Eukaryota</taxon>
        <taxon>Metazoa</taxon>
        <taxon>Ecdysozoa</taxon>
        <taxon>Nematoda</taxon>
        <taxon>Chromadorea</taxon>
        <taxon>Rhabditida</taxon>
        <taxon>Rhabditina</taxon>
        <taxon>Rhabditomorpha</taxon>
        <taxon>Strongyloidea</taxon>
        <taxon>Metastrongylidae</taxon>
        <taxon>Parelaphostrongylus</taxon>
    </lineage>
</organism>
<evidence type="ECO:0000313" key="2">
    <source>
        <dbReference type="Proteomes" id="UP001196413"/>
    </source>
</evidence>
<dbReference type="EMBL" id="JAHQIW010007493">
    <property type="protein sequence ID" value="KAJ1374863.1"/>
    <property type="molecule type" value="Genomic_DNA"/>
</dbReference>
<dbReference type="AlphaFoldDB" id="A0AAD5RE95"/>
<evidence type="ECO:0000313" key="1">
    <source>
        <dbReference type="EMBL" id="KAJ1374863.1"/>
    </source>
</evidence>
<gene>
    <name evidence="1" type="ORF">KIN20_037965</name>
</gene>
<reference evidence="1" key="1">
    <citation type="submission" date="2021-06" db="EMBL/GenBank/DDBJ databases">
        <title>Parelaphostrongylus tenuis whole genome reference sequence.</title>
        <authorList>
            <person name="Garwood T.J."/>
            <person name="Larsen P.A."/>
            <person name="Fountain-Jones N.M."/>
            <person name="Garbe J.R."/>
            <person name="Macchietto M.G."/>
            <person name="Kania S.A."/>
            <person name="Gerhold R.W."/>
            <person name="Richards J.E."/>
            <person name="Wolf T.M."/>
        </authorList>
    </citation>
    <scope>NUCLEOTIDE SEQUENCE</scope>
    <source>
        <strain evidence="1">MNPRO001-30</strain>
        <tissue evidence="1">Meninges</tissue>
    </source>
</reference>
<keyword evidence="2" id="KW-1185">Reference proteome</keyword>
<name>A0AAD5RE95_PARTN</name>
<proteinExistence type="predicted"/>
<sequence length="91" mass="10428">MMEQKVSTTLCITVDELTMTYSCGEQMLTDLNESCEKTGQRLILTKTMLLRNRLDCLFTLSETTILQTLRLRLSGAASQYNERLSLCVKRE</sequence>
<dbReference type="Proteomes" id="UP001196413">
    <property type="component" value="Unassembled WGS sequence"/>
</dbReference>
<comment type="caution">
    <text evidence="1">The sequence shown here is derived from an EMBL/GenBank/DDBJ whole genome shotgun (WGS) entry which is preliminary data.</text>
</comment>
<protein>
    <submittedName>
        <fullName evidence="1">Uncharacterized protein</fullName>
    </submittedName>
</protein>